<dbReference type="InterPro" id="IPR029063">
    <property type="entry name" value="SAM-dependent_MTases_sf"/>
</dbReference>
<reference evidence="9" key="1">
    <citation type="submission" date="2013-08" db="EMBL/GenBank/DDBJ databases">
        <authorList>
            <person name="Mendez C."/>
            <person name="Richter M."/>
            <person name="Ferrer M."/>
            <person name="Sanchez J."/>
        </authorList>
    </citation>
    <scope>NUCLEOTIDE SEQUENCE</scope>
</reference>
<dbReference type="SUPFAM" id="SSF53335">
    <property type="entry name" value="S-adenosyl-L-methionine-dependent methyltransferases"/>
    <property type="match status" value="1"/>
</dbReference>
<keyword evidence="6" id="KW-0680">Restriction system</keyword>
<dbReference type="Gene3D" id="3.40.50.150">
    <property type="entry name" value="Vaccinia Virus protein VP39"/>
    <property type="match status" value="1"/>
</dbReference>
<dbReference type="GO" id="GO:0009307">
    <property type="term" value="P:DNA restriction-modification system"/>
    <property type="evidence" value="ECO:0007669"/>
    <property type="project" value="UniProtKB-KW"/>
</dbReference>
<reference evidence="9" key="2">
    <citation type="journal article" date="2014" name="ISME J.">
        <title>Microbial stratification in low pH oxic and suboxic macroscopic growths along an acid mine drainage.</title>
        <authorList>
            <person name="Mendez-Garcia C."/>
            <person name="Mesa V."/>
            <person name="Sprenger R.R."/>
            <person name="Richter M."/>
            <person name="Diez M.S."/>
            <person name="Solano J."/>
            <person name="Bargiela R."/>
            <person name="Golyshina O.V."/>
            <person name="Manteca A."/>
            <person name="Ramos J.L."/>
            <person name="Gallego J.R."/>
            <person name="Llorente I."/>
            <person name="Martins Dos Santos V.A."/>
            <person name="Jensen O.N."/>
            <person name="Pelaez A.I."/>
            <person name="Sanchez J."/>
            <person name="Ferrer M."/>
        </authorList>
    </citation>
    <scope>NUCLEOTIDE SEQUENCE</scope>
</reference>
<evidence type="ECO:0000256" key="2">
    <source>
        <dbReference type="ARBA" id="ARBA00012185"/>
    </source>
</evidence>
<comment type="caution">
    <text evidence="9">The sequence shown here is derived from an EMBL/GenBank/DDBJ whole genome shotgun (WGS) entry which is preliminary data.</text>
</comment>
<evidence type="ECO:0000256" key="4">
    <source>
        <dbReference type="ARBA" id="ARBA00022679"/>
    </source>
</evidence>
<evidence type="ECO:0000313" key="9">
    <source>
        <dbReference type="EMBL" id="EQD66767.1"/>
    </source>
</evidence>
<dbReference type="InterPro" id="IPR025745">
    <property type="entry name" value="Mrr-like_N_dom"/>
</dbReference>
<dbReference type="InterPro" id="IPR017985">
    <property type="entry name" value="MeTrfase_CN4_CS"/>
</dbReference>
<dbReference type="GO" id="GO:0015667">
    <property type="term" value="F:site-specific DNA-methyltransferase (cytosine-N4-specific) activity"/>
    <property type="evidence" value="ECO:0007669"/>
    <property type="project" value="UniProtKB-EC"/>
</dbReference>
<dbReference type="PROSITE" id="PS00093">
    <property type="entry name" value="N4_MTASE"/>
    <property type="match status" value="1"/>
</dbReference>
<evidence type="ECO:0000256" key="5">
    <source>
        <dbReference type="ARBA" id="ARBA00022691"/>
    </source>
</evidence>
<proteinExistence type="inferred from homology"/>
<evidence type="ECO:0000256" key="7">
    <source>
        <dbReference type="ARBA" id="ARBA00049120"/>
    </source>
</evidence>
<sequence length="194" mass="21102">MSEGAALQMDLFAHIAAVYADAGETPIPNADLYASVAERAGIARDALEAREPIGQSGQRHSRLKRAIRWHQQTLKEAGVLEHADARGVWRMASRTDSGLHEAVTGVKLVAFSTRLGVAVWGDCADIFARMDEPVHLVVTSPPYPLRKQRAYGGPSDADYVDFILRALEPIVRRMAPSASLCVNLSNDIFTPNAP</sequence>
<gene>
    <name evidence="9" type="ORF">B1A_07988</name>
</gene>
<evidence type="ECO:0000259" key="8">
    <source>
        <dbReference type="Pfam" id="PF14338"/>
    </source>
</evidence>
<keyword evidence="3 9" id="KW-0489">Methyltransferase</keyword>
<evidence type="ECO:0000256" key="6">
    <source>
        <dbReference type="ARBA" id="ARBA00022747"/>
    </source>
</evidence>
<accession>T1BA38</accession>
<dbReference type="EMBL" id="AUZX01005718">
    <property type="protein sequence ID" value="EQD66767.1"/>
    <property type="molecule type" value="Genomic_DNA"/>
</dbReference>
<keyword evidence="4 9" id="KW-0808">Transferase</keyword>
<dbReference type="GO" id="GO:0032259">
    <property type="term" value="P:methylation"/>
    <property type="evidence" value="ECO:0007669"/>
    <property type="project" value="UniProtKB-KW"/>
</dbReference>
<dbReference type="GO" id="GO:0003677">
    <property type="term" value="F:DNA binding"/>
    <property type="evidence" value="ECO:0007669"/>
    <property type="project" value="InterPro"/>
</dbReference>
<comment type="similarity">
    <text evidence="1">Belongs to the N(4)/N(6)-methyltransferase family. N(4) subfamily.</text>
</comment>
<name>T1BA38_9ZZZZ</name>
<comment type="catalytic activity">
    <reaction evidence="7">
        <text>a 2'-deoxycytidine in DNA + S-adenosyl-L-methionine = an N(4)-methyl-2'-deoxycytidine in DNA + S-adenosyl-L-homocysteine + H(+)</text>
        <dbReference type="Rhea" id="RHEA:16857"/>
        <dbReference type="Rhea" id="RHEA-COMP:11369"/>
        <dbReference type="Rhea" id="RHEA-COMP:13674"/>
        <dbReference type="ChEBI" id="CHEBI:15378"/>
        <dbReference type="ChEBI" id="CHEBI:57856"/>
        <dbReference type="ChEBI" id="CHEBI:59789"/>
        <dbReference type="ChEBI" id="CHEBI:85452"/>
        <dbReference type="ChEBI" id="CHEBI:137933"/>
        <dbReference type="EC" id="2.1.1.113"/>
    </reaction>
</comment>
<organism evidence="9">
    <name type="scientific">mine drainage metagenome</name>
    <dbReference type="NCBI Taxonomy" id="410659"/>
    <lineage>
        <taxon>unclassified sequences</taxon>
        <taxon>metagenomes</taxon>
        <taxon>ecological metagenomes</taxon>
    </lineage>
</organism>
<feature type="domain" description="Restriction system protein Mrr-like N-terminal" evidence="8">
    <location>
        <begin position="28"/>
        <end position="94"/>
    </location>
</feature>
<dbReference type="Pfam" id="PF14338">
    <property type="entry name" value="Mrr_N"/>
    <property type="match status" value="1"/>
</dbReference>
<keyword evidence="5" id="KW-0949">S-adenosyl-L-methionine</keyword>
<dbReference type="AlphaFoldDB" id="T1BA38"/>
<protein>
    <recommendedName>
        <fullName evidence="2">site-specific DNA-methyltransferase (cytosine-N(4)-specific)</fullName>
        <ecNumber evidence="2">2.1.1.113</ecNumber>
    </recommendedName>
</protein>
<evidence type="ECO:0000256" key="1">
    <source>
        <dbReference type="ARBA" id="ARBA00010203"/>
    </source>
</evidence>
<feature type="non-terminal residue" evidence="9">
    <location>
        <position position="194"/>
    </location>
</feature>
<evidence type="ECO:0000256" key="3">
    <source>
        <dbReference type="ARBA" id="ARBA00022603"/>
    </source>
</evidence>
<dbReference type="EC" id="2.1.1.113" evidence="2"/>